<evidence type="ECO:0000256" key="9">
    <source>
        <dbReference type="ARBA" id="ARBA00023128"/>
    </source>
</evidence>
<dbReference type="CDD" id="cd08290">
    <property type="entry name" value="ETR"/>
    <property type="match status" value="1"/>
</dbReference>
<name>A0A183TVF9_TOXCA</name>
<dbReference type="InterPro" id="IPR011032">
    <property type="entry name" value="GroES-like_sf"/>
</dbReference>
<evidence type="ECO:0000256" key="1">
    <source>
        <dbReference type="ARBA" id="ARBA00004173"/>
    </source>
</evidence>
<dbReference type="Gene3D" id="3.90.180.10">
    <property type="entry name" value="Medium-chain alcohol dehydrogenases, catalytic domain"/>
    <property type="match status" value="1"/>
</dbReference>
<dbReference type="Pfam" id="PF08240">
    <property type="entry name" value="ADH_N"/>
    <property type="match status" value="1"/>
</dbReference>
<dbReference type="InterPro" id="IPR051034">
    <property type="entry name" value="Mito_Enoyl-ACP_Reductase"/>
</dbReference>
<dbReference type="InterPro" id="IPR020843">
    <property type="entry name" value="ER"/>
</dbReference>
<dbReference type="SMART" id="SM00829">
    <property type="entry name" value="PKS_ER"/>
    <property type="match status" value="1"/>
</dbReference>
<evidence type="ECO:0000256" key="5">
    <source>
        <dbReference type="ARBA" id="ARBA00022857"/>
    </source>
</evidence>
<dbReference type="Gene3D" id="3.40.50.720">
    <property type="entry name" value="NAD(P)-binding Rossmann-like Domain"/>
    <property type="match status" value="1"/>
</dbReference>
<evidence type="ECO:0000256" key="11">
    <source>
        <dbReference type="ARBA" id="ARBA00038963"/>
    </source>
</evidence>
<comment type="subcellular location">
    <subcellularLocation>
        <location evidence="1">Mitochondrion</location>
    </subcellularLocation>
</comment>
<evidence type="ECO:0000256" key="6">
    <source>
        <dbReference type="ARBA" id="ARBA00022946"/>
    </source>
</evidence>
<evidence type="ECO:0000259" key="14">
    <source>
        <dbReference type="SMART" id="SM00829"/>
    </source>
</evidence>
<sequence length="373" mass="41000">LKLVESTVSDNPGVGEILIRWIASPINPIDLGKINGHFPGDVKLPCIGGSEGVGLVEKIGSGVKSLVVGDHVIPFTIKHPTWTNYAIINADDVRAIDKRLKIEFAATLLINPPTAYCMLKEFVHLEPGDYIIQNCANSAVGQCVVQLAKEWGFKTINLVRDRAEINHAMKMLENLGADLVLTETQFEKKQKDVAKTLHGPVKLALNSAGGHSALLVSSALDRGGTVVTYGFKLRFIHFSFLCFIDTLVHRIVSKGISGEMSGKNPEFLTSSFIFKNIRAVGFAITDFLQQPGNEAKCDEMFRQLQVCKISSFVRPLLCTSMNSSKVGAEELNMNKRLMPPEMDKWRVQDFSKAITRAVEGGSLKQLLIFDTAL</sequence>
<dbReference type="InterPro" id="IPR013154">
    <property type="entry name" value="ADH-like_N"/>
</dbReference>
<feature type="domain" description="Enoyl reductase (ER)" evidence="14">
    <location>
        <begin position="2"/>
        <end position="337"/>
    </location>
</feature>
<keyword evidence="6" id="KW-0809">Transit peptide</keyword>
<dbReference type="GO" id="GO:0005739">
    <property type="term" value="C:mitochondrion"/>
    <property type="evidence" value="ECO:0007669"/>
    <property type="project" value="UniProtKB-SubCell"/>
</dbReference>
<dbReference type="GO" id="GO:0006633">
    <property type="term" value="P:fatty acid biosynthetic process"/>
    <property type="evidence" value="ECO:0007669"/>
    <property type="project" value="UniProtKB-KW"/>
</dbReference>
<reference evidence="16" key="1">
    <citation type="submission" date="2016-06" db="UniProtKB">
        <authorList>
            <consortium name="WormBaseParasite"/>
        </authorList>
    </citation>
    <scope>IDENTIFICATION</scope>
</reference>
<dbReference type="SUPFAM" id="SSF50129">
    <property type="entry name" value="GroES-like"/>
    <property type="match status" value="1"/>
</dbReference>
<accession>A0A183TVF9</accession>
<comment type="similarity">
    <text evidence="2">Belongs to the zinc-containing alcohol dehydrogenase family. Quinone oxidoreductase subfamily.</text>
</comment>
<dbReference type="GO" id="GO:0141148">
    <property type="term" value="F:enoyl-[acyl-carrier-protein] reductase (NADPH) activity"/>
    <property type="evidence" value="ECO:0007669"/>
    <property type="project" value="UniProtKB-EC"/>
</dbReference>
<dbReference type="SUPFAM" id="SSF51735">
    <property type="entry name" value="NAD(P)-binding Rossmann-fold domains"/>
    <property type="match status" value="1"/>
</dbReference>
<keyword evidence="10" id="KW-0275">Fatty acid biosynthesis</keyword>
<dbReference type="InterPro" id="IPR013149">
    <property type="entry name" value="ADH-like_C"/>
</dbReference>
<dbReference type="InterPro" id="IPR036291">
    <property type="entry name" value="NAD(P)-bd_dom_sf"/>
</dbReference>
<evidence type="ECO:0000256" key="10">
    <source>
        <dbReference type="ARBA" id="ARBA00023160"/>
    </source>
</evidence>
<dbReference type="AlphaFoldDB" id="A0A183TVF9"/>
<evidence type="ECO:0000256" key="2">
    <source>
        <dbReference type="ARBA" id="ARBA00010371"/>
    </source>
</evidence>
<dbReference type="Proteomes" id="UP000050794">
    <property type="component" value="Unassembled WGS sequence"/>
</dbReference>
<keyword evidence="4" id="KW-0276">Fatty acid metabolism</keyword>
<evidence type="ECO:0000256" key="8">
    <source>
        <dbReference type="ARBA" id="ARBA00023098"/>
    </source>
</evidence>
<dbReference type="WBParaSite" id="TCNE_0000022801-mRNA-1">
    <property type="protein sequence ID" value="TCNE_0000022801-mRNA-1"/>
    <property type="gene ID" value="TCNE_0000022801"/>
</dbReference>
<evidence type="ECO:0000256" key="7">
    <source>
        <dbReference type="ARBA" id="ARBA00023002"/>
    </source>
</evidence>
<keyword evidence="3" id="KW-0444">Lipid biosynthesis</keyword>
<evidence type="ECO:0000256" key="12">
    <source>
        <dbReference type="ARBA" id="ARBA00041058"/>
    </source>
</evidence>
<keyword evidence="9" id="KW-0496">Mitochondrion</keyword>
<evidence type="ECO:0000313" key="16">
    <source>
        <dbReference type="WBParaSite" id="TCNE_0000022801-mRNA-1"/>
    </source>
</evidence>
<organism evidence="15 16">
    <name type="scientific">Toxocara canis</name>
    <name type="common">Canine roundworm</name>
    <dbReference type="NCBI Taxonomy" id="6265"/>
    <lineage>
        <taxon>Eukaryota</taxon>
        <taxon>Metazoa</taxon>
        <taxon>Ecdysozoa</taxon>
        <taxon>Nematoda</taxon>
        <taxon>Chromadorea</taxon>
        <taxon>Rhabditida</taxon>
        <taxon>Spirurina</taxon>
        <taxon>Ascaridomorpha</taxon>
        <taxon>Ascaridoidea</taxon>
        <taxon>Toxocaridae</taxon>
        <taxon>Toxocara</taxon>
    </lineage>
</organism>
<proteinExistence type="inferred from homology"/>
<keyword evidence="15" id="KW-1185">Reference proteome</keyword>
<keyword evidence="7" id="KW-0560">Oxidoreductase</keyword>
<keyword evidence="8" id="KW-0443">Lipid metabolism</keyword>
<evidence type="ECO:0000256" key="4">
    <source>
        <dbReference type="ARBA" id="ARBA00022832"/>
    </source>
</evidence>
<evidence type="ECO:0000313" key="15">
    <source>
        <dbReference type="Proteomes" id="UP000050794"/>
    </source>
</evidence>
<evidence type="ECO:0000256" key="3">
    <source>
        <dbReference type="ARBA" id="ARBA00022516"/>
    </source>
</evidence>
<dbReference type="PANTHER" id="PTHR43981">
    <property type="entry name" value="ENOYL-[ACYL-CARRIER-PROTEIN] REDUCTASE, MITOCHONDRIAL"/>
    <property type="match status" value="1"/>
</dbReference>
<dbReference type="Pfam" id="PF00107">
    <property type="entry name" value="ADH_zinc_N"/>
    <property type="match status" value="1"/>
</dbReference>
<evidence type="ECO:0000256" key="13">
    <source>
        <dbReference type="ARBA" id="ARBA00042123"/>
    </source>
</evidence>
<protein>
    <recommendedName>
        <fullName evidence="12">Enoyl-[acyl-carrier-protein] reductase, mitochondrial</fullName>
        <ecNumber evidence="11">1.3.1.104</ecNumber>
    </recommendedName>
    <alternativeName>
        <fullName evidence="13">2-enoyl thioester reductase</fullName>
    </alternativeName>
</protein>
<keyword evidence="5" id="KW-0521">NADP</keyword>
<dbReference type="PANTHER" id="PTHR43981:SF1">
    <property type="entry name" value="ENOYL-[ACYL-CARRIER-PROTEIN] REDUCTASE, MITOCHONDRIAL"/>
    <property type="match status" value="1"/>
</dbReference>
<dbReference type="EC" id="1.3.1.104" evidence="11"/>